<proteinExistence type="predicted"/>
<evidence type="ECO:0000313" key="2">
    <source>
        <dbReference type="Proteomes" id="UP000178724"/>
    </source>
</evidence>
<dbReference type="InterPro" id="IPR017853">
    <property type="entry name" value="GH"/>
</dbReference>
<gene>
    <name evidence="1" type="ORF">A2625_01020</name>
</gene>
<name>A0A1F4Q2J9_UNCSA</name>
<protein>
    <submittedName>
        <fullName evidence="1">Uncharacterized protein</fullName>
    </submittedName>
</protein>
<dbReference type="Proteomes" id="UP000178724">
    <property type="component" value="Unassembled WGS sequence"/>
</dbReference>
<dbReference type="EMBL" id="METM01000024">
    <property type="protein sequence ID" value="OGB89482.1"/>
    <property type="molecule type" value="Genomic_DNA"/>
</dbReference>
<sequence length="1354" mass="152904">MSELSALGPTGTGYKMINFQDSGPLSGTVNSAVISREGEKKFDEEIGHVDVKVIFMQIEDAWQFPVEEVRLNWEKGILTFIKMECNRKNDRYLDWLISGQYDPIIRRFLAGVKAAGVPVLIHPIGHEMNGRSFGELDERPGHYYWYPWGDAGDFGLTSVNGPTKYKRAFNNFLKIANEEKVENALWGVNFHVLRPNIAQGGINEEADFFQYYPPTDPGYPADGANKIGIILFDSYCPLHAQECGQVGDWLARSFIQMDEKIDKYNDDLEKYNKSHPDRPKTKLLKLPYGIGEAGAKVDWQFPSIISVFNGTHPALKAKGIKPILSIYYNVPEDAVYATHITPLKGGLIKPFQGFLASLNNDQFDFRPAKLANNPNLAPYPLPAPPAPLPNPNAIIREIPDFVLPSQIGQRVCRPPQKGDNCLSAYPEERDLPPYATPYGAVVDPNKLSAKELKIKRSIGDIFDRRVHLRKLNEKKLALRLMRGDLPLKTVEQLLEAVARFKLNPLSLLRDAMKTTREVNPDLLKIVKGISPVIADYLDQPSTFWDNMLILHRVYTQKAIENNDQSQVRKSIGLGRRLKDQILEQKKIEARFFASPQVPSQDYEYPRLLLSIAEGYSLLREARSETYKIGLALAEDALKRLNPKGSDSNREYYAIINGIIIAADLHARIAQQLIKEKNYDASRDHYEVSQKLFQAVAEINLKNNRGLSLATSGIEVVASVDEIKKSLDSSYQAGHITEAEMNAGSHEIFRVLKGKDLLRLAGLALENPYKPYNEAGYQDFCQILAYLDAGLTEIIEGSPYGDNRYFLARANQLIALALKMLSDSLVLSTSQKNDDPKKYEEDSRKTFQAALDLLQKAAPDLLPAEFIKKTDRLLTQNFGYNSVMASYDLYQLVYSKELVRGFWLSLADVISTTSLRTTRELIRQANTILNFRLDIADELTKLAGSYLDKGEAVLRQRNRLSPELDDRFEERAADLRAGLLIQMADNELRLSTFRRLNNPFMRTFKFITPNQPLVEGDFYKITVRPDFSLPYQPELNGDAYNLMGLLSLRKNQATITEARIDEKDYWWRATLNDPITFQINKSDASVSRAGGGWEVTVTRQVPLSQCKNLDEDGERCYDQKDIYDIDFPSVQSLIDNIEGAMKNREISATAYLRIEAALVLADLHLIHSKNGQTPAAVIKELVQATAVLTPEIRQMIELQPERSRFLLAAKFDLKLAMAYTVMAAEYQKQGDNTQRDAILKRAEIILDNKDAKTPGVRQRLEQAAATAKEKKEPPLFDLHDLLASTYHQLAIVKAISLKGSKQKYLNLAYMNLYAQFAYSENLSAGTRQAVDRARELLFAFVPRPHKPKRKPGGSL</sequence>
<evidence type="ECO:0000313" key="1">
    <source>
        <dbReference type="EMBL" id="OGB89482.1"/>
    </source>
</evidence>
<accession>A0A1F4Q2J9</accession>
<organism evidence="1 2">
    <name type="scientific">candidate division WOR-1 bacterium RIFCSPHIGHO2_01_FULL_53_15</name>
    <dbReference type="NCBI Taxonomy" id="1802564"/>
    <lineage>
        <taxon>Bacteria</taxon>
        <taxon>Bacillati</taxon>
        <taxon>Saganbacteria</taxon>
    </lineage>
</organism>
<comment type="caution">
    <text evidence="1">The sequence shown here is derived from an EMBL/GenBank/DDBJ whole genome shotgun (WGS) entry which is preliminary data.</text>
</comment>
<reference evidence="1 2" key="1">
    <citation type="journal article" date="2016" name="Nat. Commun.">
        <title>Thousands of microbial genomes shed light on interconnected biogeochemical processes in an aquifer system.</title>
        <authorList>
            <person name="Anantharaman K."/>
            <person name="Brown C.T."/>
            <person name="Hug L.A."/>
            <person name="Sharon I."/>
            <person name="Castelle C.J."/>
            <person name="Probst A.J."/>
            <person name="Thomas B.C."/>
            <person name="Singh A."/>
            <person name="Wilkins M.J."/>
            <person name="Karaoz U."/>
            <person name="Brodie E.L."/>
            <person name="Williams K.H."/>
            <person name="Hubbard S.S."/>
            <person name="Banfield J.F."/>
        </authorList>
    </citation>
    <scope>NUCLEOTIDE SEQUENCE [LARGE SCALE GENOMIC DNA]</scope>
</reference>
<dbReference type="SUPFAM" id="SSF51445">
    <property type="entry name" value="(Trans)glycosidases"/>
    <property type="match status" value="1"/>
</dbReference>
<dbReference type="Gene3D" id="3.20.20.80">
    <property type="entry name" value="Glycosidases"/>
    <property type="match status" value="1"/>
</dbReference>